<dbReference type="InterPro" id="IPR030381">
    <property type="entry name" value="G_DYNAMIN_dom"/>
</dbReference>
<dbReference type="GO" id="GO:0005874">
    <property type="term" value="C:microtubule"/>
    <property type="evidence" value="ECO:0007669"/>
    <property type="project" value="TreeGrafter"/>
</dbReference>
<dbReference type="OrthoDB" id="3845563at2759"/>
<name>A0A4U0X1C2_9PEZI</name>
<dbReference type="GO" id="GO:0005739">
    <property type="term" value="C:mitochondrion"/>
    <property type="evidence" value="ECO:0007669"/>
    <property type="project" value="TreeGrafter"/>
</dbReference>
<dbReference type="PRINTS" id="PR00195">
    <property type="entry name" value="DYNAMIN"/>
</dbReference>
<evidence type="ECO:0000256" key="1">
    <source>
        <dbReference type="ARBA" id="ARBA00022741"/>
    </source>
</evidence>
<dbReference type="InterPro" id="IPR045063">
    <property type="entry name" value="Dynamin_N"/>
</dbReference>
<dbReference type="InterPro" id="IPR000375">
    <property type="entry name" value="Dynamin_stalk"/>
</dbReference>
<sequence length="778" mass="86874">MENSNGGAGDIQGLDYKPPVQYKLRLTGITRYIDLPQIVVCGDQSAGKSSVLEAISGIRFPTKDNLCTRFATELVLRRDENAGVKVSIIPGSNRDDHEKQRLSEFSHEVDMNSPDIGGLIEEAKQVMGLSQTKVFSSDVLRVEFQGVNQPHLTLVDLPGLFRAGSREQSEHEAPIVHQMVRGYMEQPRSIILAVVSAKSDFALQEVTKYARELDPDGMRTLGLITKPDTLSKDSDSEVAYIAMAQNKDVVFRLGWHVLRNRSFETRDVSAEARDVEETRFFESGAWASLNPSTVGIRSLKPRLSNILRDQILQHLPSLHSDVLSGIQDCELRLKQLGEARSTPYEQRRHLQRVSWKFSVLMKASVDGVYSDAFFGHAKTEEGRRKRLRAVVQNGLEDFAEDVRIKGHAQAITEDDGEHDSGSKQVSTITRTAYVASVKELMRHNRGIELSGTFNPSIIGELFREQCQPWREIVANVQNSILQSTRWTARAIVEEVAVSDTVDAIFALVDRAIENLGRNVNTKVEELLRPYLAGHPITYNHYLISNVQHIQADRQRRALKEKIQNEFNPSRAAFGLNDADLSRLINIVVEREEADMGDYASQLAVDYMQAYYKVAMKNCVDDVSIHAIEEQLVRNLPPVFNSDVLEKLDDAQVANLVAEKQSSAIDRAHNEEKLSNLVKASQELQRLDRHLLQLHVIESHEAIPDINEQSEPPKTGLHTDGHLDHLPSNLSVGVSTGVDAVTSPPSSAVEAEVDVGYPAQAMRKKLKKGRQSGGAYSYD</sequence>
<dbReference type="InterPro" id="IPR020850">
    <property type="entry name" value="GED_dom"/>
</dbReference>
<keyword evidence="1" id="KW-0547">Nucleotide-binding</keyword>
<dbReference type="GO" id="GO:0008017">
    <property type="term" value="F:microtubule binding"/>
    <property type="evidence" value="ECO:0007669"/>
    <property type="project" value="TreeGrafter"/>
</dbReference>
<evidence type="ECO:0000259" key="4">
    <source>
        <dbReference type="PROSITE" id="PS51388"/>
    </source>
</evidence>
<dbReference type="GO" id="GO:0005525">
    <property type="term" value="F:GTP binding"/>
    <property type="evidence" value="ECO:0007669"/>
    <property type="project" value="InterPro"/>
</dbReference>
<feature type="domain" description="Dynamin-type G" evidence="5">
    <location>
        <begin position="32"/>
        <end position="316"/>
    </location>
</feature>
<dbReference type="SMART" id="SM00053">
    <property type="entry name" value="DYNc"/>
    <property type="match status" value="1"/>
</dbReference>
<dbReference type="PANTHER" id="PTHR11566:SF149">
    <property type="entry name" value="GTPASE, PUTATIVE (AFU_ORTHOLOGUE AFUA_6G11890)-RELATED"/>
    <property type="match status" value="1"/>
</dbReference>
<dbReference type="AlphaFoldDB" id="A0A4U0X1C2"/>
<proteinExistence type="predicted"/>
<dbReference type="GO" id="GO:0000266">
    <property type="term" value="P:mitochondrial fission"/>
    <property type="evidence" value="ECO:0007669"/>
    <property type="project" value="TreeGrafter"/>
</dbReference>
<comment type="caution">
    <text evidence="6">The sequence shown here is derived from an EMBL/GenBank/DDBJ whole genome shotgun (WGS) entry which is preliminary data.</text>
</comment>
<keyword evidence="2" id="KW-0342">GTP-binding</keyword>
<dbReference type="CDD" id="cd08771">
    <property type="entry name" value="DLP_1"/>
    <property type="match status" value="1"/>
</dbReference>
<dbReference type="STRING" id="329884.A0A4U0X1C2"/>
<accession>A0A4U0X1C2</accession>
<evidence type="ECO:0000256" key="2">
    <source>
        <dbReference type="ARBA" id="ARBA00023134"/>
    </source>
</evidence>
<organism evidence="6 7">
    <name type="scientific">Friedmanniomyces simplex</name>
    <dbReference type="NCBI Taxonomy" id="329884"/>
    <lineage>
        <taxon>Eukaryota</taxon>
        <taxon>Fungi</taxon>
        <taxon>Dikarya</taxon>
        <taxon>Ascomycota</taxon>
        <taxon>Pezizomycotina</taxon>
        <taxon>Dothideomycetes</taxon>
        <taxon>Dothideomycetidae</taxon>
        <taxon>Mycosphaerellales</taxon>
        <taxon>Teratosphaeriaceae</taxon>
        <taxon>Friedmanniomyces</taxon>
    </lineage>
</organism>
<dbReference type="EMBL" id="NAJQ01000535">
    <property type="protein sequence ID" value="TKA68045.1"/>
    <property type="molecule type" value="Genomic_DNA"/>
</dbReference>
<dbReference type="PANTHER" id="PTHR11566">
    <property type="entry name" value="DYNAMIN"/>
    <property type="match status" value="1"/>
</dbReference>
<dbReference type="InterPro" id="IPR027417">
    <property type="entry name" value="P-loop_NTPase"/>
</dbReference>
<dbReference type="PROSITE" id="PS51388">
    <property type="entry name" value="GED"/>
    <property type="match status" value="1"/>
</dbReference>
<dbReference type="GO" id="GO:0048312">
    <property type="term" value="P:intracellular distribution of mitochondria"/>
    <property type="evidence" value="ECO:0007669"/>
    <property type="project" value="TreeGrafter"/>
</dbReference>
<dbReference type="GO" id="GO:0006897">
    <property type="term" value="P:endocytosis"/>
    <property type="evidence" value="ECO:0007669"/>
    <property type="project" value="TreeGrafter"/>
</dbReference>
<reference evidence="6 7" key="1">
    <citation type="submission" date="2017-03" db="EMBL/GenBank/DDBJ databases">
        <title>Genomes of endolithic fungi from Antarctica.</title>
        <authorList>
            <person name="Coleine C."/>
            <person name="Masonjones S."/>
            <person name="Stajich J.E."/>
        </authorList>
    </citation>
    <scope>NUCLEOTIDE SEQUENCE [LARGE SCALE GENOMIC DNA]</scope>
    <source>
        <strain evidence="6 7">CCFEE 5184</strain>
    </source>
</reference>
<dbReference type="Gene3D" id="1.20.120.1240">
    <property type="entry name" value="Dynamin, middle domain"/>
    <property type="match status" value="1"/>
</dbReference>
<dbReference type="GO" id="GO:0016559">
    <property type="term" value="P:peroxisome fission"/>
    <property type="evidence" value="ECO:0007669"/>
    <property type="project" value="TreeGrafter"/>
</dbReference>
<evidence type="ECO:0000259" key="5">
    <source>
        <dbReference type="PROSITE" id="PS51718"/>
    </source>
</evidence>
<evidence type="ECO:0008006" key="8">
    <source>
        <dbReference type="Google" id="ProtNLM"/>
    </source>
</evidence>
<dbReference type="PROSITE" id="PS51718">
    <property type="entry name" value="G_DYNAMIN_2"/>
    <property type="match status" value="1"/>
</dbReference>
<dbReference type="SUPFAM" id="SSF52540">
    <property type="entry name" value="P-loop containing nucleoside triphosphate hydrolases"/>
    <property type="match status" value="1"/>
</dbReference>
<feature type="domain" description="GED" evidence="4">
    <location>
        <begin position="600"/>
        <end position="691"/>
    </location>
</feature>
<dbReference type="FunFam" id="3.40.50.300:FF:001425">
    <property type="entry name" value="Dynamin GTPase, putative"/>
    <property type="match status" value="1"/>
</dbReference>
<dbReference type="Pfam" id="PF01031">
    <property type="entry name" value="Dynamin_M"/>
    <property type="match status" value="1"/>
</dbReference>
<dbReference type="Proteomes" id="UP000309340">
    <property type="component" value="Unassembled WGS sequence"/>
</dbReference>
<dbReference type="GO" id="GO:0003924">
    <property type="term" value="F:GTPase activity"/>
    <property type="evidence" value="ECO:0007669"/>
    <property type="project" value="InterPro"/>
</dbReference>
<evidence type="ECO:0000313" key="6">
    <source>
        <dbReference type="EMBL" id="TKA68045.1"/>
    </source>
</evidence>
<dbReference type="GO" id="GO:0016020">
    <property type="term" value="C:membrane"/>
    <property type="evidence" value="ECO:0007669"/>
    <property type="project" value="TreeGrafter"/>
</dbReference>
<dbReference type="Gene3D" id="3.40.50.300">
    <property type="entry name" value="P-loop containing nucleotide triphosphate hydrolases"/>
    <property type="match status" value="1"/>
</dbReference>
<dbReference type="InterPro" id="IPR001401">
    <property type="entry name" value="Dynamin_GTPase"/>
</dbReference>
<evidence type="ECO:0000256" key="3">
    <source>
        <dbReference type="SAM" id="MobiDB-lite"/>
    </source>
</evidence>
<evidence type="ECO:0000313" key="7">
    <source>
        <dbReference type="Proteomes" id="UP000309340"/>
    </source>
</evidence>
<keyword evidence="7" id="KW-1185">Reference proteome</keyword>
<gene>
    <name evidence="6" type="ORF">B0A55_11694</name>
</gene>
<dbReference type="Pfam" id="PF00350">
    <property type="entry name" value="Dynamin_N"/>
    <property type="match status" value="1"/>
</dbReference>
<protein>
    <recommendedName>
        <fullName evidence="8">GED domain-containing protein</fullName>
    </recommendedName>
</protein>
<feature type="region of interest" description="Disordered" evidence="3">
    <location>
        <begin position="702"/>
        <end position="725"/>
    </location>
</feature>
<dbReference type="InterPro" id="IPR022812">
    <property type="entry name" value="Dynamin"/>
</dbReference>